<reference evidence="3" key="1">
    <citation type="journal article" date="2019" name="Plant J.">
        <title>Chlorella vulgaris genome assembly and annotation reveals the molecular basis for metabolic acclimation to high light conditions.</title>
        <authorList>
            <person name="Cecchin M."/>
            <person name="Marcolungo L."/>
            <person name="Rossato M."/>
            <person name="Girolomoni L."/>
            <person name="Cosentino E."/>
            <person name="Cuine S."/>
            <person name="Li-Beisson Y."/>
            <person name="Delledonne M."/>
            <person name="Ballottari M."/>
        </authorList>
    </citation>
    <scope>NUCLEOTIDE SEQUENCE</scope>
    <source>
        <strain evidence="3">211/11P</strain>
    </source>
</reference>
<protein>
    <recommendedName>
        <fullName evidence="2">F-box domain-containing protein</fullName>
    </recommendedName>
</protein>
<dbReference type="PROSITE" id="PS50181">
    <property type="entry name" value="FBOX"/>
    <property type="match status" value="1"/>
</dbReference>
<dbReference type="GO" id="GO:0005930">
    <property type="term" value="C:axoneme"/>
    <property type="evidence" value="ECO:0007669"/>
    <property type="project" value="UniProtKB-SubCell"/>
</dbReference>
<dbReference type="Pfam" id="PF12937">
    <property type="entry name" value="F-box-like"/>
    <property type="match status" value="1"/>
</dbReference>
<dbReference type="SUPFAM" id="SSF52058">
    <property type="entry name" value="L domain-like"/>
    <property type="match status" value="1"/>
</dbReference>
<name>A0A9D4TF40_CHLVU</name>
<dbReference type="PANTHER" id="PTHR47186:SF3">
    <property type="entry name" value="OS09G0267800 PROTEIN"/>
    <property type="match status" value="1"/>
</dbReference>
<reference evidence="3" key="2">
    <citation type="submission" date="2020-11" db="EMBL/GenBank/DDBJ databases">
        <authorList>
            <person name="Cecchin M."/>
            <person name="Marcolungo L."/>
            <person name="Rossato M."/>
            <person name="Girolomoni L."/>
            <person name="Cosentino E."/>
            <person name="Cuine S."/>
            <person name="Li-Beisson Y."/>
            <person name="Delledonne M."/>
            <person name="Ballottari M."/>
        </authorList>
    </citation>
    <scope>NUCLEOTIDE SEQUENCE</scope>
    <source>
        <strain evidence="3">211/11P</strain>
        <tissue evidence="3">Whole cell</tissue>
    </source>
</reference>
<accession>A0A9D4TF40</accession>
<organism evidence="3 4">
    <name type="scientific">Chlorella vulgaris</name>
    <name type="common">Green alga</name>
    <dbReference type="NCBI Taxonomy" id="3077"/>
    <lineage>
        <taxon>Eukaryota</taxon>
        <taxon>Viridiplantae</taxon>
        <taxon>Chlorophyta</taxon>
        <taxon>core chlorophytes</taxon>
        <taxon>Trebouxiophyceae</taxon>
        <taxon>Chlorellales</taxon>
        <taxon>Chlorellaceae</taxon>
        <taxon>Chlorella clade</taxon>
        <taxon>Chlorella</taxon>
    </lineage>
</organism>
<keyword evidence="4" id="KW-1185">Reference proteome</keyword>
<dbReference type="SUPFAM" id="SSF81383">
    <property type="entry name" value="F-box domain"/>
    <property type="match status" value="1"/>
</dbReference>
<comment type="subcellular location">
    <subcellularLocation>
        <location evidence="1">Cytoplasm</location>
        <location evidence="1">Cytoskeleton</location>
        <location evidence="1">Cilium axoneme</location>
    </subcellularLocation>
</comment>
<dbReference type="Proteomes" id="UP001055712">
    <property type="component" value="Unassembled WGS sequence"/>
</dbReference>
<gene>
    <name evidence="3" type="ORF">D9Q98_009792</name>
</gene>
<proteinExistence type="predicted"/>
<dbReference type="Gene3D" id="3.80.10.10">
    <property type="entry name" value="Ribonuclease Inhibitor"/>
    <property type="match status" value="1"/>
</dbReference>
<evidence type="ECO:0000313" key="3">
    <source>
        <dbReference type="EMBL" id="KAI3423958.1"/>
    </source>
</evidence>
<evidence type="ECO:0000256" key="1">
    <source>
        <dbReference type="ARBA" id="ARBA00004430"/>
    </source>
</evidence>
<dbReference type="InterPro" id="IPR001810">
    <property type="entry name" value="F-box_dom"/>
</dbReference>
<comment type="caution">
    <text evidence="3">The sequence shown here is derived from an EMBL/GenBank/DDBJ whole genome shotgun (WGS) entry which is preliminary data.</text>
</comment>
<dbReference type="InterPro" id="IPR032675">
    <property type="entry name" value="LRR_dom_sf"/>
</dbReference>
<dbReference type="InterPro" id="IPR036047">
    <property type="entry name" value="F-box-like_dom_sf"/>
</dbReference>
<dbReference type="EMBL" id="SIDB01000014">
    <property type="protein sequence ID" value="KAI3423958.1"/>
    <property type="molecule type" value="Genomic_DNA"/>
</dbReference>
<feature type="domain" description="F-box" evidence="2">
    <location>
        <begin position="12"/>
        <end position="60"/>
    </location>
</feature>
<evidence type="ECO:0000259" key="2">
    <source>
        <dbReference type="PROSITE" id="PS50181"/>
    </source>
</evidence>
<dbReference type="OrthoDB" id="520957at2759"/>
<dbReference type="PANTHER" id="PTHR47186">
    <property type="entry name" value="LEUCINE-RICH REPEAT-CONTAINING PROTEIN 57"/>
    <property type="match status" value="1"/>
</dbReference>
<evidence type="ECO:0000313" key="4">
    <source>
        <dbReference type="Proteomes" id="UP001055712"/>
    </source>
</evidence>
<dbReference type="AlphaFoldDB" id="A0A9D4TF40"/>
<dbReference type="Gene3D" id="1.20.1280.50">
    <property type="match status" value="1"/>
</dbReference>
<sequence>MPRQRTAAPAPRCSFSDLPSPVAAHIFSLLSNDDRLPVLDVCTAWHAIIDAGGPALWPTASIKGFQAQATPRIPYHMATADSGLYQSSLAKAGALSLRLRSLLVDAEGAQPEMILCILAVIPAVSLVHLHFQGRCPGPLPVVLQRFHQLQRVDLTGDASRVSWEGPGGIRLAGMVCSLDLAPVTVEDEDGFETVISDHLSFLPGRAARLGGALSQLMRLGIEVHWRDEERSVPALCGALPSLQAFSLCARGVANVEQAASVVELLVSLPQHVAVDLTVTRAIDINREYDEYWEDFVQLPAGLFAIPSFTELCLGTGIELPPDWLQLSRLRALTLHDDSLERIASIEHPFPSLTQLQLHMSSGNVAPDLTIFTSLQSLRLESCGDRSCSLPASLPALTALTCLELLGFKLPTVPAPVPDMTSLRTLSFMPSPDQLPAGRYLEGLQELHWTRFMSQSSDARHLPPSLALATCLERLEVSEPHHNSSNVSLLAALPALRAVTLVSCSNTVTELKHKLQELRPDLAVTHLQY</sequence>